<dbReference type="SUPFAM" id="SSF141091">
    <property type="entry name" value="L21p-like"/>
    <property type="match status" value="1"/>
</dbReference>
<sequence>MYVIVNISGKQFRAEKGQELKVPHQKEETGKKVSFDHVLLVDNGKGISVGKPTVSGSKVEATILEHGRDKKVPVFKKKRRKGYKVKNTHRQEFTLIRVDDIKIKTSKKKTAKKKTENEVKGD</sequence>
<dbReference type="PANTHER" id="PTHR21349">
    <property type="entry name" value="50S RIBOSOMAL PROTEIN L21"/>
    <property type="match status" value="1"/>
</dbReference>
<evidence type="ECO:0008006" key="5">
    <source>
        <dbReference type="Google" id="ProtNLM"/>
    </source>
</evidence>
<dbReference type="AlphaFoldDB" id="A0A381NWH9"/>
<keyword evidence="2" id="KW-0689">Ribosomal protein</keyword>
<reference evidence="4" key="1">
    <citation type="submission" date="2018-05" db="EMBL/GenBank/DDBJ databases">
        <authorList>
            <person name="Lanie J.A."/>
            <person name="Ng W.-L."/>
            <person name="Kazmierczak K.M."/>
            <person name="Andrzejewski T.M."/>
            <person name="Davidsen T.M."/>
            <person name="Wayne K.J."/>
            <person name="Tettelin H."/>
            <person name="Glass J.I."/>
            <person name="Rusch D."/>
            <person name="Podicherti R."/>
            <person name="Tsui H.-C.T."/>
            <person name="Winkler M.E."/>
        </authorList>
    </citation>
    <scope>NUCLEOTIDE SEQUENCE</scope>
</reference>
<gene>
    <name evidence="4" type="ORF">METZ01_LOCUS10687</name>
</gene>
<name>A0A381NWH9_9ZZZZ</name>
<organism evidence="4">
    <name type="scientific">marine metagenome</name>
    <dbReference type="NCBI Taxonomy" id="408172"/>
    <lineage>
        <taxon>unclassified sequences</taxon>
        <taxon>metagenomes</taxon>
        <taxon>ecological metagenomes</taxon>
    </lineage>
</organism>
<dbReference type="HAMAP" id="MF_01363">
    <property type="entry name" value="Ribosomal_bL21"/>
    <property type="match status" value="1"/>
</dbReference>
<dbReference type="GO" id="GO:0005840">
    <property type="term" value="C:ribosome"/>
    <property type="evidence" value="ECO:0007669"/>
    <property type="project" value="UniProtKB-KW"/>
</dbReference>
<dbReference type="InterPro" id="IPR036164">
    <property type="entry name" value="bL21-like_sf"/>
</dbReference>
<evidence type="ECO:0000256" key="3">
    <source>
        <dbReference type="ARBA" id="ARBA00023274"/>
    </source>
</evidence>
<proteinExistence type="inferred from homology"/>
<evidence type="ECO:0000313" key="4">
    <source>
        <dbReference type="EMBL" id="SUZ57833.1"/>
    </source>
</evidence>
<dbReference type="GO" id="GO:0003735">
    <property type="term" value="F:structural constituent of ribosome"/>
    <property type="evidence" value="ECO:0007669"/>
    <property type="project" value="InterPro"/>
</dbReference>
<dbReference type="EMBL" id="UINC01000581">
    <property type="protein sequence ID" value="SUZ57833.1"/>
    <property type="molecule type" value="Genomic_DNA"/>
</dbReference>
<comment type="similarity">
    <text evidence="1">Belongs to the bacterial ribosomal protein bL21 family.</text>
</comment>
<dbReference type="InterPro" id="IPR028909">
    <property type="entry name" value="bL21-like"/>
</dbReference>
<dbReference type="PANTHER" id="PTHR21349:SF0">
    <property type="entry name" value="LARGE RIBOSOMAL SUBUNIT PROTEIN BL21M"/>
    <property type="match status" value="1"/>
</dbReference>
<dbReference type="GO" id="GO:0003723">
    <property type="term" value="F:RNA binding"/>
    <property type="evidence" value="ECO:0007669"/>
    <property type="project" value="InterPro"/>
</dbReference>
<dbReference type="GO" id="GO:0005737">
    <property type="term" value="C:cytoplasm"/>
    <property type="evidence" value="ECO:0007669"/>
    <property type="project" value="UniProtKB-ARBA"/>
</dbReference>
<evidence type="ECO:0000256" key="1">
    <source>
        <dbReference type="ARBA" id="ARBA00008563"/>
    </source>
</evidence>
<accession>A0A381NWH9</accession>
<evidence type="ECO:0000256" key="2">
    <source>
        <dbReference type="ARBA" id="ARBA00022980"/>
    </source>
</evidence>
<keyword evidence="3" id="KW-0687">Ribonucleoprotein</keyword>
<dbReference type="InterPro" id="IPR001787">
    <property type="entry name" value="Ribosomal_bL21"/>
</dbReference>
<protein>
    <recommendedName>
        <fullName evidence="5">50S ribosomal protein L21</fullName>
    </recommendedName>
</protein>
<dbReference type="GO" id="GO:1990904">
    <property type="term" value="C:ribonucleoprotein complex"/>
    <property type="evidence" value="ECO:0007669"/>
    <property type="project" value="UniProtKB-KW"/>
</dbReference>
<dbReference type="NCBIfam" id="TIGR00061">
    <property type="entry name" value="L21"/>
    <property type="match status" value="1"/>
</dbReference>
<dbReference type="Pfam" id="PF00829">
    <property type="entry name" value="Ribosomal_L21p"/>
    <property type="match status" value="1"/>
</dbReference>
<dbReference type="GO" id="GO:0006412">
    <property type="term" value="P:translation"/>
    <property type="evidence" value="ECO:0007669"/>
    <property type="project" value="InterPro"/>
</dbReference>